<sequence length="150" mass="16421">MIHEEPSHPSKGKSGRQYFDIDKSRVTSNGLSGHYRRYGGSTKGFSSYSPRKRRTEAVVKTPSSINHSSEKKRAKWDITPAEVSSVPSNAQTSNLAASSNALDVIQRKKGQALVEFLTLEDASAALSCDGCTFSGSILIFRCPKTLLKWP</sequence>
<proteinExistence type="predicted"/>
<dbReference type="EMBL" id="CM051402">
    <property type="protein sequence ID" value="KAJ4710463.1"/>
    <property type="molecule type" value="Genomic_DNA"/>
</dbReference>
<evidence type="ECO:0000313" key="1">
    <source>
        <dbReference type="EMBL" id="KAJ4710463.1"/>
    </source>
</evidence>
<comment type="caution">
    <text evidence="1">The sequence shown here is derived from an EMBL/GenBank/DDBJ whole genome shotgun (WGS) entry which is preliminary data.</text>
</comment>
<name>A0ACC1XGQ6_MELAZ</name>
<gene>
    <name evidence="1" type="ORF">OWV82_016642</name>
</gene>
<evidence type="ECO:0000313" key="2">
    <source>
        <dbReference type="Proteomes" id="UP001164539"/>
    </source>
</evidence>
<reference evidence="1 2" key="1">
    <citation type="journal article" date="2023" name="Science">
        <title>Complex scaffold remodeling in plant triterpene biosynthesis.</title>
        <authorList>
            <person name="De La Pena R."/>
            <person name="Hodgson H."/>
            <person name="Liu J.C."/>
            <person name="Stephenson M.J."/>
            <person name="Martin A.C."/>
            <person name="Owen C."/>
            <person name="Harkess A."/>
            <person name="Leebens-Mack J."/>
            <person name="Jimenez L.E."/>
            <person name="Osbourn A."/>
            <person name="Sattely E.S."/>
        </authorList>
    </citation>
    <scope>NUCLEOTIDE SEQUENCE [LARGE SCALE GENOMIC DNA]</scope>
    <source>
        <strain evidence="2">cv. JPN11</strain>
        <tissue evidence="1">Leaf</tissue>
    </source>
</reference>
<keyword evidence="2" id="KW-1185">Reference proteome</keyword>
<dbReference type="Proteomes" id="UP001164539">
    <property type="component" value="Chromosome 9"/>
</dbReference>
<protein>
    <submittedName>
        <fullName evidence="1">Splicing factor u2af large subunit</fullName>
    </submittedName>
</protein>
<organism evidence="1 2">
    <name type="scientific">Melia azedarach</name>
    <name type="common">Chinaberry tree</name>
    <dbReference type="NCBI Taxonomy" id="155640"/>
    <lineage>
        <taxon>Eukaryota</taxon>
        <taxon>Viridiplantae</taxon>
        <taxon>Streptophyta</taxon>
        <taxon>Embryophyta</taxon>
        <taxon>Tracheophyta</taxon>
        <taxon>Spermatophyta</taxon>
        <taxon>Magnoliopsida</taxon>
        <taxon>eudicotyledons</taxon>
        <taxon>Gunneridae</taxon>
        <taxon>Pentapetalae</taxon>
        <taxon>rosids</taxon>
        <taxon>malvids</taxon>
        <taxon>Sapindales</taxon>
        <taxon>Meliaceae</taxon>
        <taxon>Melia</taxon>
    </lineage>
</organism>
<accession>A0ACC1XGQ6</accession>